<evidence type="ECO:0000256" key="4">
    <source>
        <dbReference type="ARBA" id="ARBA00022980"/>
    </source>
</evidence>
<dbReference type="GO" id="GO:0003735">
    <property type="term" value="F:structural constituent of ribosome"/>
    <property type="evidence" value="ECO:0007669"/>
    <property type="project" value="InterPro"/>
</dbReference>
<keyword evidence="2 7" id="KW-0699">rRNA-binding</keyword>
<evidence type="ECO:0000313" key="10">
    <source>
        <dbReference type="Proteomes" id="UP000034705"/>
    </source>
</evidence>
<comment type="subunit">
    <text evidence="7">Part of the 30S ribosomal subunit. Forms a loose heterodimer with protein S19. Forms two bridges to the 50S subunit in the 70S ribosome.</text>
</comment>
<keyword evidence="7" id="KW-0820">tRNA-binding</keyword>
<dbReference type="InterPro" id="IPR027437">
    <property type="entry name" value="Rbsml_uS13_C"/>
</dbReference>
<dbReference type="GO" id="GO:0019843">
    <property type="term" value="F:rRNA binding"/>
    <property type="evidence" value="ECO:0007669"/>
    <property type="project" value="UniProtKB-UniRule"/>
</dbReference>
<dbReference type="PROSITE" id="PS50159">
    <property type="entry name" value="RIBOSOMAL_S13_2"/>
    <property type="match status" value="1"/>
</dbReference>
<protein>
    <recommendedName>
        <fullName evidence="6 7">Small ribosomal subunit protein uS13</fullName>
    </recommendedName>
</protein>
<dbReference type="PANTHER" id="PTHR10871">
    <property type="entry name" value="30S RIBOSOMAL PROTEIN S13/40S RIBOSOMAL PROTEIN S18"/>
    <property type="match status" value="1"/>
</dbReference>
<evidence type="ECO:0000313" key="9">
    <source>
        <dbReference type="EMBL" id="KKU34066.1"/>
    </source>
</evidence>
<dbReference type="GO" id="GO:0005829">
    <property type="term" value="C:cytosol"/>
    <property type="evidence" value="ECO:0007669"/>
    <property type="project" value="TreeGrafter"/>
</dbReference>
<dbReference type="InterPro" id="IPR001892">
    <property type="entry name" value="Ribosomal_uS13"/>
</dbReference>
<evidence type="ECO:0000256" key="8">
    <source>
        <dbReference type="RuleBase" id="RU003830"/>
    </source>
</evidence>
<dbReference type="PANTHER" id="PTHR10871:SF1">
    <property type="entry name" value="SMALL RIBOSOMAL SUBUNIT PROTEIN US13M"/>
    <property type="match status" value="1"/>
</dbReference>
<evidence type="ECO:0000256" key="3">
    <source>
        <dbReference type="ARBA" id="ARBA00022884"/>
    </source>
</evidence>
<evidence type="ECO:0000256" key="6">
    <source>
        <dbReference type="ARBA" id="ARBA00035166"/>
    </source>
</evidence>
<dbReference type="Pfam" id="PF00416">
    <property type="entry name" value="Ribosomal_S13"/>
    <property type="match status" value="1"/>
</dbReference>
<dbReference type="NCBIfam" id="TIGR03631">
    <property type="entry name" value="uS13_bact"/>
    <property type="match status" value="1"/>
</dbReference>
<dbReference type="GO" id="GO:0015935">
    <property type="term" value="C:small ribosomal subunit"/>
    <property type="evidence" value="ECO:0007669"/>
    <property type="project" value="TreeGrafter"/>
</dbReference>
<name>A0A0G1PMT3_9BACT</name>
<sequence length="128" mass="14668">MARIAGVTLPTNKSIVVSLTYIYGIGKTRALQTLKTAGVDPEKRTKDLTEEEVNQLRQLIEKQYRLEGDLRRDVLSFIKRLKDINCYRGTRHMKHLPVRGQRTKTNSRTVRGNVRRTTGSGKRTLTKT</sequence>
<dbReference type="PROSITE" id="PS00646">
    <property type="entry name" value="RIBOSOMAL_S13_1"/>
    <property type="match status" value="1"/>
</dbReference>
<keyword evidence="4 7" id="KW-0689">Ribosomal protein</keyword>
<dbReference type="InterPro" id="IPR019980">
    <property type="entry name" value="Ribosomal_uS13_bac-type"/>
</dbReference>
<gene>
    <name evidence="7" type="primary">rpsM</name>
    <name evidence="9" type="ORF">UX45_C0004G0017</name>
</gene>
<dbReference type="HAMAP" id="MF_01315">
    <property type="entry name" value="Ribosomal_uS13"/>
    <property type="match status" value="1"/>
</dbReference>
<dbReference type="SUPFAM" id="SSF46946">
    <property type="entry name" value="S13-like H2TH domain"/>
    <property type="match status" value="1"/>
</dbReference>
<dbReference type="Gene3D" id="1.10.8.50">
    <property type="match status" value="1"/>
</dbReference>
<comment type="function">
    <text evidence="7">Located at the top of the head of the 30S subunit, it contacts several helices of the 16S rRNA. In the 70S ribosome it contacts the 23S rRNA (bridge B1a) and protein L5 of the 50S subunit (bridge B1b), connecting the 2 subunits; these bridges are implicated in subunit movement. Contacts the tRNAs in the A and P-sites.</text>
</comment>
<dbReference type="Gene3D" id="4.10.910.10">
    <property type="entry name" value="30s ribosomal protein s13, domain 2"/>
    <property type="match status" value="1"/>
</dbReference>
<keyword evidence="5 7" id="KW-0687">Ribonucleoprotein</keyword>
<evidence type="ECO:0000256" key="2">
    <source>
        <dbReference type="ARBA" id="ARBA00022730"/>
    </source>
</evidence>
<evidence type="ECO:0000256" key="1">
    <source>
        <dbReference type="ARBA" id="ARBA00008080"/>
    </source>
</evidence>
<comment type="similarity">
    <text evidence="1 7 8">Belongs to the universal ribosomal protein uS13 family.</text>
</comment>
<evidence type="ECO:0000256" key="5">
    <source>
        <dbReference type="ARBA" id="ARBA00023274"/>
    </source>
</evidence>
<dbReference type="InterPro" id="IPR010979">
    <property type="entry name" value="Ribosomal_uS13-like_H2TH"/>
</dbReference>
<dbReference type="GO" id="GO:0006412">
    <property type="term" value="P:translation"/>
    <property type="evidence" value="ECO:0007669"/>
    <property type="project" value="UniProtKB-UniRule"/>
</dbReference>
<proteinExistence type="inferred from homology"/>
<dbReference type="EMBL" id="LCMG01000004">
    <property type="protein sequence ID" value="KKU34066.1"/>
    <property type="molecule type" value="Genomic_DNA"/>
</dbReference>
<dbReference type="AlphaFoldDB" id="A0A0G1PMT3"/>
<dbReference type="GO" id="GO:0000049">
    <property type="term" value="F:tRNA binding"/>
    <property type="evidence" value="ECO:0007669"/>
    <property type="project" value="UniProtKB-UniRule"/>
</dbReference>
<organism evidence="9 10">
    <name type="scientific">Candidatus Uhrbacteria bacterium GW2011_GWF2_46_218</name>
    <dbReference type="NCBI Taxonomy" id="1619001"/>
    <lineage>
        <taxon>Bacteria</taxon>
        <taxon>Candidatus Uhriibacteriota</taxon>
    </lineage>
</organism>
<accession>A0A0G1PMT3</accession>
<dbReference type="PATRIC" id="fig|1619001.3.peg.283"/>
<dbReference type="PIRSF" id="PIRSF002134">
    <property type="entry name" value="Ribosomal_S13"/>
    <property type="match status" value="1"/>
</dbReference>
<dbReference type="InterPro" id="IPR018269">
    <property type="entry name" value="Ribosomal_uS13_CS"/>
</dbReference>
<reference evidence="9 10" key="1">
    <citation type="journal article" date="2015" name="Nature">
        <title>rRNA introns, odd ribosomes, and small enigmatic genomes across a large radiation of phyla.</title>
        <authorList>
            <person name="Brown C.T."/>
            <person name="Hug L.A."/>
            <person name="Thomas B.C."/>
            <person name="Sharon I."/>
            <person name="Castelle C.J."/>
            <person name="Singh A."/>
            <person name="Wilkins M.J."/>
            <person name="Williams K.H."/>
            <person name="Banfield J.F."/>
        </authorList>
    </citation>
    <scope>NUCLEOTIDE SEQUENCE [LARGE SCALE GENOMIC DNA]</scope>
</reference>
<evidence type="ECO:0000256" key="7">
    <source>
        <dbReference type="HAMAP-Rule" id="MF_01315"/>
    </source>
</evidence>
<dbReference type="Proteomes" id="UP000034705">
    <property type="component" value="Unassembled WGS sequence"/>
</dbReference>
<dbReference type="FunFam" id="1.10.8.50:FF:000001">
    <property type="entry name" value="30S ribosomal protein S13"/>
    <property type="match status" value="1"/>
</dbReference>
<comment type="caution">
    <text evidence="9">The sequence shown here is derived from an EMBL/GenBank/DDBJ whole genome shotgun (WGS) entry which is preliminary data.</text>
</comment>
<keyword evidence="3 7" id="KW-0694">RNA-binding</keyword>